<dbReference type="Proteomes" id="UP001369086">
    <property type="component" value="Unassembled WGS sequence"/>
</dbReference>
<dbReference type="InterPro" id="IPR000331">
    <property type="entry name" value="Rap/Ran_GAP_dom"/>
</dbReference>
<dbReference type="EMBL" id="JAHFZB010000021">
    <property type="protein sequence ID" value="KAK6477337.1"/>
    <property type="molecule type" value="Genomic_DNA"/>
</dbReference>
<proteinExistence type="predicted"/>
<evidence type="ECO:0000256" key="2">
    <source>
        <dbReference type="SAM" id="MobiDB-lite"/>
    </source>
</evidence>
<accession>A0ABR0YXP0</accession>
<evidence type="ECO:0000313" key="5">
    <source>
        <dbReference type="Proteomes" id="UP001369086"/>
    </source>
</evidence>
<comment type="caution">
    <text evidence="4">The sequence shown here is derived from an EMBL/GenBank/DDBJ whole genome shotgun (WGS) entry which is preliminary data.</text>
</comment>
<feature type="domain" description="Rap-GAP" evidence="3">
    <location>
        <begin position="258"/>
        <end position="471"/>
    </location>
</feature>
<evidence type="ECO:0000313" key="4">
    <source>
        <dbReference type="EMBL" id="KAK6477337.1"/>
    </source>
</evidence>
<feature type="compositionally biased region" description="Polar residues" evidence="2">
    <location>
        <begin position="538"/>
        <end position="548"/>
    </location>
</feature>
<reference evidence="4 5" key="1">
    <citation type="submission" date="2021-05" db="EMBL/GenBank/DDBJ databases">
        <authorList>
            <person name="Zahm M."/>
            <person name="Klopp C."/>
            <person name="Cabau C."/>
            <person name="Kuhl H."/>
            <person name="Suciu R."/>
            <person name="Ciorpac M."/>
            <person name="Holostenco D."/>
            <person name="Gessner J."/>
            <person name="Wuertz S."/>
            <person name="Hohne C."/>
            <person name="Stock M."/>
            <person name="Gislard M."/>
            <person name="Lluch J."/>
            <person name="Milhes M."/>
            <person name="Lampietro C."/>
            <person name="Lopez Roques C."/>
            <person name="Donnadieu C."/>
            <person name="Du K."/>
            <person name="Schartl M."/>
            <person name="Guiguen Y."/>
        </authorList>
    </citation>
    <scope>NUCLEOTIDE SEQUENCE [LARGE SCALE GENOMIC DNA]</scope>
    <source>
        <strain evidence="4">Hh-F2</strain>
        <tissue evidence="4">Blood</tissue>
    </source>
</reference>
<dbReference type="Pfam" id="PF02145">
    <property type="entry name" value="Rap_GAP"/>
    <property type="match status" value="1"/>
</dbReference>
<organism evidence="4 5">
    <name type="scientific">Huso huso</name>
    <name type="common">Beluga</name>
    <name type="synonym">Acipenser huso</name>
    <dbReference type="NCBI Taxonomy" id="61971"/>
    <lineage>
        <taxon>Eukaryota</taxon>
        <taxon>Metazoa</taxon>
        <taxon>Chordata</taxon>
        <taxon>Craniata</taxon>
        <taxon>Vertebrata</taxon>
        <taxon>Euteleostomi</taxon>
        <taxon>Actinopterygii</taxon>
        <taxon>Chondrostei</taxon>
        <taxon>Acipenseriformes</taxon>
        <taxon>Acipenseridae</taxon>
        <taxon>Huso</taxon>
    </lineage>
</organism>
<feature type="region of interest" description="Disordered" evidence="2">
    <location>
        <begin position="527"/>
        <end position="601"/>
    </location>
</feature>
<dbReference type="InterPro" id="IPR035974">
    <property type="entry name" value="Rap/Ran-GAP_sf"/>
</dbReference>
<feature type="region of interest" description="Disordered" evidence="2">
    <location>
        <begin position="488"/>
        <end position="507"/>
    </location>
</feature>
<dbReference type="PROSITE" id="PS50085">
    <property type="entry name" value="RAPGAP"/>
    <property type="match status" value="1"/>
</dbReference>
<feature type="compositionally biased region" description="Basic and acidic residues" evidence="2">
    <location>
        <begin position="592"/>
        <end position="601"/>
    </location>
</feature>
<dbReference type="PANTHER" id="PTHR15711">
    <property type="entry name" value="RAP GTPASE-ACTIVATING PROTEIN"/>
    <property type="match status" value="1"/>
</dbReference>
<keyword evidence="1" id="KW-0343">GTPase activation</keyword>
<sequence length="601" mass="66582">MEREKERAFARKRSFTFGAYGGVDKFFACSGISRKSEDGEHRITDILDSPTQGVRPPPMYPIYQKTSDLFEMIEKMQGSRLDEQRCVFPPPHKGPAHLRPYPRIQEFLQQGLPVPLILTPKSGGYWIEGPRQPQTEEGCPENTPADSQDLVSLGYALLERDPTATVYRENFLGKEHHNFYAVDSSLGGMVLSVQQVKSDTRDHLHLILRTRNATLHDVIPASCLCEVPNAIQMAKLLCDDICVAQFYPAVFPKASQLIVAFDEHLLSNNFKFGVLYQREGQISEEEILGNCNETLEFLEFLSLLGETVPLKGFPGFRGGLDVSYGQTGSESVFTSFRGKEIMFHVATKLPFIEGDPQQLQRKRHIGNDIVCLVYQEGHVPFLPDIIASNFLHAFIVVRRERGGEGYEVSITAREDVPYFGPALPDPPLFTEGSELREFLLAKLINAEVTCYRAEKFKKLEERTRGALLDHLYRELSAHSQCMLGVASASSSSSSSSEGAGLENGGATVGGGFLENFKRAIRVRSQSLDVSGPGAKKQSVGTPQKQRAPQHSAVRVPEEERESEPANQVTGNTLVPPLPHSSSNDSGCASGVEGHRRQEEEG</sequence>
<dbReference type="Gene3D" id="3.40.50.11210">
    <property type="entry name" value="Rap/Ran-GAP"/>
    <property type="match status" value="1"/>
</dbReference>
<evidence type="ECO:0000259" key="3">
    <source>
        <dbReference type="PROSITE" id="PS50085"/>
    </source>
</evidence>
<name>A0ABR0YXP0_HUSHU</name>
<dbReference type="Pfam" id="PF02188">
    <property type="entry name" value="GoLoco"/>
    <property type="match status" value="1"/>
</dbReference>
<dbReference type="SMART" id="SM00390">
    <property type="entry name" value="GoLoco"/>
    <property type="match status" value="1"/>
</dbReference>
<dbReference type="SUPFAM" id="SSF111347">
    <property type="entry name" value="Rap/Ran-GAP"/>
    <property type="match status" value="1"/>
</dbReference>
<dbReference type="Gene3D" id="6.10.140.210">
    <property type="match status" value="1"/>
</dbReference>
<dbReference type="Pfam" id="PF21022">
    <property type="entry name" value="Rap-GAP_dimer"/>
    <property type="match status" value="1"/>
</dbReference>
<protein>
    <submittedName>
        <fullName evidence="4">Rap1 GTPase-activating protein 1 isoform X1</fullName>
    </submittedName>
</protein>
<dbReference type="PROSITE" id="PS50877">
    <property type="entry name" value="GOLOCO"/>
    <property type="match status" value="1"/>
</dbReference>
<dbReference type="PANTHER" id="PTHR15711:SF1">
    <property type="entry name" value="RAP1 GTPASE-ACTIVATING PROTEIN 1-LIKE"/>
    <property type="match status" value="1"/>
</dbReference>
<dbReference type="InterPro" id="IPR003109">
    <property type="entry name" value="GoLoco_motif"/>
</dbReference>
<keyword evidence="5" id="KW-1185">Reference proteome</keyword>
<dbReference type="InterPro" id="IPR050989">
    <property type="entry name" value="Rap1_Ran_GAP"/>
</dbReference>
<gene>
    <name evidence="4" type="ORF">HHUSO_G22259</name>
</gene>
<evidence type="ECO:0000256" key="1">
    <source>
        <dbReference type="ARBA" id="ARBA00022468"/>
    </source>
</evidence>